<feature type="region of interest" description="Disordered" evidence="2">
    <location>
        <begin position="90"/>
        <end position="119"/>
    </location>
</feature>
<dbReference type="Proteomes" id="UP001372338">
    <property type="component" value="Unassembled WGS sequence"/>
</dbReference>
<dbReference type="GO" id="GO:0071014">
    <property type="term" value="C:post-mRNA release spliceosomal complex"/>
    <property type="evidence" value="ECO:0007669"/>
    <property type="project" value="TreeGrafter"/>
</dbReference>
<comment type="caution">
    <text evidence="3">The sequence shown here is derived from an EMBL/GenBank/DDBJ whole genome shotgun (WGS) entry which is preliminary data.</text>
</comment>
<evidence type="ECO:0000256" key="2">
    <source>
        <dbReference type="SAM" id="MobiDB-lite"/>
    </source>
</evidence>
<comment type="similarity">
    <text evidence="1">Belongs to the CWF19 family.</text>
</comment>
<sequence>MGFYLDNGSGYPEESGDTKVGAEKLLSSSLVGDEVERWRLKALMRAQEPATREGKKTHEVVKERWGSLGELAASIASNAATPSCAHLHAIKNRQRGKTEGNFPDSDKHSRRKSKRDLKDVSVWHREMKAHKVQDFLHWGKRKRQHAVARGAGVISIAASRLNKFANDGSFMGDWGFQ</sequence>
<feature type="region of interest" description="Disordered" evidence="2">
    <location>
        <begin position="1"/>
        <end position="20"/>
    </location>
</feature>
<name>A0AAN9P9C9_CROPI</name>
<dbReference type="InterPro" id="IPR040194">
    <property type="entry name" value="Cwf19-like"/>
</dbReference>
<evidence type="ECO:0000313" key="4">
    <source>
        <dbReference type="Proteomes" id="UP001372338"/>
    </source>
</evidence>
<dbReference type="PANTHER" id="PTHR12072">
    <property type="entry name" value="CWF19, CELL CYCLE CONTROL PROTEIN"/>
    <property type="match status" value="1"/>
</dbReference>
<reference evidence="3 4" key="1">
    <citation type="submission" date="2024-01" db="EMBL/GenBank/DDBJ databases">
        <title>The genomes of 5 underutilized Papilionoideae crops provide insights into root nodulation and disease resistanc.</title>
        <authorList>
            <person name="Yuan L."/>
        </authorList>
    </citation>
    <scope>NUCLEOTIDE SEQUENCE [LARGE SCALE GENOMIC DNA]</scope>
    <source>
        <strain evidence="3">ZHUSHIDOU_FW_LH</strain>
        <tissue evidence="3">Leaf</tissue>
    </source>
</reference>
<gene>
    <name evidence="3" type="ORF">RIF29_03287</name>
</gene>
<proteinExistence type="inferred from homology"/>
<protein>
    <submittedName>
        <fullName evidence="3">Uncharacterized protein</fullName>
    </submittedName>
</protein>
<dbReference type="EMBL" id="JAYWIO010000001">
    <property type="protein sequence ID" value="KAK7289562.1"/>
    <property type="molecule type" value="Genomic_DNA"/>
</dbReference>
<dbReference type="PANTHER" id="PTHR12072:SF5">
    <property type="entry name" value="CWF19-LIKE PROTEIN 2"/>
    <property type="match status" value="1"/>
</dbReference>
<evidence type="ECO:0000256" key="1">
    <source>
        <dbReference type="ARBA" id="ARBA00006795"/>
    </source>
</evidence>
<evidence type="ECO:0000313" key="3">
    <source>
        <dbReference type="EMBL" id="KAK7289562.1"/>
    </source>
</evidence>
<organism evidence="3 4">
    <name type="scientific">Crotalaria pallida</name>
    <name type="common">Smooth rattlebox</name>
    <name type="synonym">Crotalaria striata</name>
    <dbReference type="NCBI Taxonomy" id="3830"/>
    <lineage>
        <taxon>Eukaryota</taxon>
        <taxon>Viridiplantae</taxon>
        <taxon>Streptophyta</taxon>
        <taxon>Embryophyta</taxon>
        <taxon>Tracheophyta</taxon>
        <taxon>Spermatophyta</taxon>
        <taxon>Magnoliopsida</taxon>
        <taxon>eudicotyledons</taxon>
        <taxon>Gunneridae</taxon>
        <taxon>Pentapetalae</taxon>
        <taxon>rosids</taxon>
        <taxon>fabids</taxon>
        <taxon>Fabales</taxon>
        <taxon>Fabaceae</taxon>
        <taxon>Papilionoideae</taxon>
        <taxon>50 kb inversion clade</taxon>
        <taxon>genistoids sensu lato</taxon>
        <taxon>core genistoids</taxon>
        <taxon>Crotalarieae</taxon>
        <taxon>Crotalaria</taxon>
    </lineage>
</organism>
<dbReference type="GO" id="GO:0000398">
    <property type="term" value="P:mRNA splicing, via spliceosome"/>
    <property type="evidence" value="ECO:0007669"/>
    <property type="project" value="TreeGrafter"/>
</dbReference>
<keyword evidence="4" id="KW-1185">Reference proteome</keyword>
<accession>A0AAN9P9C9</accession>
<dbReference type="AlphaFoldDB" id="A0AAN9P9C9"/>